<feature type="region of interest" description="Disordered" evidence="1">
    <location>
        <begin position="55"/>
        <end position="74"/>
    </location>
</feature>
<evidence type="ECO:0000313" key="2">
    <source>
        <dbReference type="EMBL" id="GJT71324.1"/>
    </source>
</evidence>
<reference evidence="2" key="1">
    <citation type="journal article" date="2022" name="Int. J. Mol. Sci.">
        <title>Draft Genome of Tanacetum Coccineum: Genomic Comparison of Closely Related Tanacetum-Family Plants.</title>
        <authorList>
            <person name="Yamashiro T."/>
            <person name="Shiraishi A."/>
            <person name="Nakayama K."/>
            <person name="Satake H."/>
        </authorList>
    </citation>
    <scope>NUCLEOTIDE SEQUENCE</scope>
</reference>
<dbReference type="Proteomes" id="UP001151760">
    <property type="component" value="Unassembled WGS sequence"/>
</dbReference>
<protein>
    <submittedName>
        <fullName evidence="2">Uncharacterized protein</fullName>
    </submittedName>
</protein>
<proteinExistence type="predicted"/>
<evidence type="ECO:0000256" key="1">
    <source>
        <dbReference type="SAM" id="MobiDB-lite"/>
    </source>
</evidence>
<name>A0ABQ5G7F5_9ASTR</name>
<dbReference type="EMBL" id="BQNB010018159">
    <property type="protein sequence ID" value="GJT71324.1"/>
    <property type="molecule type" value="Genomic_DNA"/>
</dbReference>
<evidence type="ECO:0000313" key="3">
    <source>
        <dbReference type="Proteomes" id="UP001151760"/>
    </source>
</evidence>
<reference evidence="2" key="2">
    <citation type="submission" date="2022-01" db="EMBL/GenBank/DDBJ databases">
        <authorList>
            <person name="Yamashiro T."/>
            <person name="Shiraishi A."/>
            <person name="Satake H."/>
            <person name="Nakayama K."/>
        </authorList>
    </citation>
    <scope>NUCLEOTIDE SEQUENCE</scope>
</reference>
<keyword evidence="3" id="KW-1185">Reference proteome</keyword>
<accession>A0ABQ5G7F5</accession>
<comment type="caution">
    <text evidence="2">The sequence shown here is derived from an EMBL/GenBank/DDBJ whole genome shotgun (WGS) entry which is preliminary data.</text>
</comment>
<gene>
    <name evidence="2" type="ORF">Tco_1030610</name>
</gene>
<organism evidence="2 3">
    <name type="scientific">Tanacetum coccineum</name>
    <dbReference type="NCBI Taxonomy" id="301880"/>
    <lineage>
        <taxon>Eukaryota</taxon>
        <taxon>Viridiplantae</taxon>
        <taxon>Streptophyta</taxon>
        <taxon>Embryophyta</taxon>
        <taxon>Tracheophyta</taxon>
        <taxon>Spermatophyta</taxon>
        <taxon>Magnoliopsida</taxon>
        <taxon>eudicotyledons</taxon>
        <taxon>Gunneridae</taxon>
        <taxon>Pentapetalae</taxon>
        <taxon>asterids</taxon>
        <taxon>campanulids</taxon>
        <taxon>Asterales</taxon>
        <taxon>Asteraceae</taxon>
        <taxon>Asteroideae</taxon>
        <taxon>Anthemideae</taxon>
        <taxon>Anthemidinae</taxon>
        <taxon>Tanacetum</taxon>
    </lineage>
</organism>
<sequence>MDGRTKKVLFHAWMNGWNKRRIDNNILSSNNTTDDSFFKPYLITLGKSDTKKEDELSQTKRKYSNTSKSIDEQPNKRMCKAEKLEAIQYSLGPNKEYIAITKAAFEAKTKIFCRIYYSNNQNAVSIMKDTVYPCCITKPQKKPVQYVVSVKTIRFLNAASIIVVKSELMLLSCVSTGQDFREKAEVYTIVSTQLVMIVLQNIKLPAPIRDVDKTLIASKVSLRTRQQEQGKLMKDVPVKHLLQSGRCHVWFGGYEWSIRQRKDYYALMAYSSLVPPPYTGNFMPPTPDLSFTGLDEFVNKPVVENRKFDEEVSKVVRKSDDSPIIEDWVSDNEKENVSQTKTEKKIVKPSIAKIEHMKGNMSYPTDYEEINGGYAAFGGNPKGGKITGKCTIKTGNVEEPLSKRVLMDDGSKLQVMMKRLMTIQGKDWECNDQEKEDNVNSTNTVNVAGTNEVDINNLDTTIQVSPIPTTRIHKDHTLDQVIGDLYISFTIKKLSKIWRTKTVKKDEKGNYDTEIRRLVAKGNTRSTGLNMIKSLPVARIEAIRKGVEVKTASTPIETQKPLLKDENDEEVDVQYVLDTKSSKPRLICKKQTVVTNSTTEAEYVAASKSTT</sequence>